<comment type="caution">
    <text evidence="2">The sequence shown here is derived from an EMBL/GenBank/DDBJ whole genome shotgun (WGS) entry which is preliminary data.</text>
</comment>
<accession>A0A1J5U4R8</accession>
<evidence type="ECO:0000259" key="1">
    <source>
        <dbReference type="Pfam" id="PF09369"/>
    </source>
</evidence>
<name>A0A1J5U4R8_9GAMM</name>
<dbReference type="InterPro" id="IPR018973">
    <property type="entry name" value="MZB"/>
</dbReference>
<dbReference type="EMBL" id="MIQH01001138">
    <property type="protein sequence ID" value="OIR23782.1"/>
    <property type="molecule type" value="Genomic_DNA"/>
</dbReference>
<proteinExistence type="predicted"/>
<reference evidence="3" key="1">
    <citation type="submission" date="2016-09" db="EMBL/GenBank/DDBJ databases">
        <title>Genome Sequence of Bathymodiolus thermophilus sulfur-oxidizing gill endosymbiont.</title>
        <authorList>
            <person name="Ponnudurai R."/>
            <person name="Kleiner M."/>
            <person name="Sayavedra L."/>
            <person name="Thuermer A."/>
            <person name="Felbeck H."/>
            <person name="Schlueter R."/>
            <person name="Schweder T."/>
            <person name="Markert S."/>
        </authorList>
    </citation>
    <scope>NUCLEOTIDE SEQUENCE [LARGE SCALE GENOMIC DNA]</scope>
    <source>
        <strain evidence="3">BAT/CrabSpa'14</strain>
    </source>
</reference>
<sequence>MSLIKILNKYKILKMKNKQKYTPVRFSHLTSYSGVGAIVRGAEDKLMAVVDTRYWTDKNGKNATVEIPYVKRIIQALDLSKELRMPPVAQEGSKEIKGSYLPAVLFPTYTSCKKCGFLHPNPWKNQNKNLDEKVYCQSKGCDGLLTQVTWCCVSNEGYLDEVPWHTLCHQKSQIKCETDYSANYLKLTINASGRKIIKCTKCGSSGFYEKQKLGFINKPQPWIYEKAEAPEVNVVEVNDSAAYTPERVNALVIPPESRISKSTVVDRLYNNSIALRELEGIKAPLRRKSKLQALATEYRCKRKDIEEASKKIDSGYPIFDKVLTSGDLILDEYQAFLTPIESIRDDEDFITEHKTVEWKNLQNEINEDNLLALIQLVDTQIIAKRLREILVFKGFKRGHQVENEEQPLVLPDIVGESNWLPAIELFGEGVFFTIDENILLKWEQIPAVKERANEVSKRYEKSSLNLGDGVVVSPRFILLHTLAHLIMRELESVAGYPSASLSERIYHNRDHKMAGILIYTAVPDVVGSLGGIVESAQPKVFLKILNGAFKHAKWCSLDPVCTEHEGQGPAWLNRAACHGCVLVPETACEYGNVFLDRVFIKGDGNKIPDFLEFISECNNG</sequence>
<dbReference type="AlphaFoldDB" id="A0A1J5U4R8"/>
<dbReference type="OrthoDB" id="9134227at2"/>
<dbReference type="InterPro" id="IPR047721">
    <property type="entry name" value="DrmB"/>
</dbReference>
<evidence type="ECO:0000313" key="3">
    <source>
        <dbReference type="Proteomes" id="UP000182798"/>
    </source>
</evidence>
<gene>
    <name evidence="2" type="ORF">BGC33_08075</name>
</gene>
<dbReference type="Pfam" id="PF09369">
    <property type="entry name" value="MZB"/>
    <property type="match status" value="1"/>
</dbReference>
<dbReference type="NCBIfam" id="NF038324">
    <property type="entry name" value="DrmB_fam"/>
    <property type="match status" value="1"/>
</dbReference>
<dbReference type="Proteomes" id="UP000182798">
    <property type="component" value="Unassembled WGS sequence"/>
</dbReference>
<protein>
    <recommendedName>
        <fullName evidence="1">MrfA-like Zn-binding domain-containing protein</fullName>
    </recommendedName>
</protein>
<evidence type="ECO:0000313" key="2">
    <source>
        <dbReference type="EMBL" id="OIR23782.1"/>
    </source>
</evidence>
<organism evidence="2 3">
    <name type="scientific">Bathymodiolus thermophilus thioautotrophic gill symbiont</name>
    <dbReference type="NCBI Taxonomy" id="2360"/>
    <lineage>
        <taxon>Bacteria</taxon>
        <taxon>Pseudomonadati</taxon>
        <taxon>Pseudomonadota</taxon>
        <taxon>Gammaproteobacteria</taxon>
        <taxon>sulfur-oxidizing symbionts</taxon>
    </lineage>
</organism>
<feature type="domain" description="MrfA-like Zn-binding" evidence="1">
    <location>
        <begin position="482"/>
        <end position="581"/>
    </location>
</feature>